<dbReference type="EMBL" id="QUAK01000236">
    <property type="protein sequence ID" value="RFU82525.1"/>
    <property type="molecule type" value="Genomic_DNA"/>
</dbReference>
<organism evidence="1 2">
    <name type="scientific">Streptomyces triticagri</name>
    <dbReference type="NCBI Taxonomy" id="2293568"/>
    <lineage>
        <taxon>Bacteria</taxon>
        <taxon>Bacillati</taxon>
        <taxon>Actinomycetota</taxon>
        <taxon>Actinomycetes</taxon>
        <taxon>Kitasatosporales</taxon>
        <taxon>Streptomycetaceae</taxon>
        <taxon>Streptomyces</taxon>
    </lineage>
</organism>
<evidence type="ECO:0000313" key="2">
    <source>
        <dbReference type="Proteomes" id="UP000263094"/>
    </source>
</evidence>
<accession>A0A372LW60</accession>
<gene>
    <name evidence="1" type="ORF">DY218_32760</name>
</gene>
<evidence type="ECO:0008006" key="3">
    <source>
        <dbReference type="Google" id="ProtNLM"/>
    </source>
</evidence>
<dbReference type="GO" id="GO:0016747">
    <property type="term" value="F:acyltransferase activity, transferring groups other than amino-acyl groups"/>
    <property type="evidence" value="ECO:0007669"/>
    <property type="project" value="UniProtKB-ARBA"/>
</dbReference>
<dbReference type="OrthoDB" id="3368027at2"/>
<dbReference type="AlphaFoldDB" id="A0A372LW60"/>
<proteinExistence type="predicted"/>
<comment type="caution">
    <text evidence="1">The sequence shown here is derived from an EMBL/GenBank/DDBJ whole genome shotgun (WGS) entry which is preliminary data.</text>
</comment>
<dbReference type="Gene3D" id="3.40.47.10">
    <property type="match status" value="1"/>
</dbReference>
<keyword evidence="2" id="KW-1185">Reference proteome</keyword>
<sequence>MPRLVRAAWRTASGPGEAYDPATVHEDHLREAAAPYGVEFRRELFAGTGRRTSVQLAEAALSGLGPLPPEEAPDVVVVAYATPDFEHGELTAAYLKHRLPGEPLAFAVSDQGVLAPFTALRAGIEYARRGGLRRVLVVIVDQSSQPYALPEGDSRAAERDSAVALLLDWDADADTALGGWGFGPAESTEPPAGRVIRPLPGLPCTGVWAALLGDGGATGGTAVLADADEELGQLAYCTVDLEGLRADDGAGGN</sequence>
<name>A0A372LW60_9ACTN</name>
<dbReference type="InterPro" id="IPR016039">
    <property type="entry name" value="Thiolase-like"/>
</dbReference>
<evidence type="ECO:0000313" key="1">
    <source>
        <dbReference type="EMBL" id="RFU82525.1"/>
    </source>
</evidence>
<reference evidence="1 2" key="1">
    <citation type="submission" date="2018-08" db="EMBL/GenBank/DDBJ databases">
        <title>Isolation, diversity and antifungal activity of Actinobacteria from wheat.</title>
        <authorList>
            <person name="Han C."/>
        </authorList>
    </citation>
    <scope>NUCLEOTIDE SEQUENCE [LARGE SCALE GENOMIC DNA]</scope>
    <source>
        <strain evidence="1 2">NEAU-YY421</strain>
    </source>
</reference>
<protein>
    <recommendedName>
        <fullName evidence="3">3-oxoacyl-ACP synthase</fullName>
    </recommendedName>
</protein>
<dbReference type="SUPFAM" id="SSF53901">
    <property type="entry name" value="Thiolase-like"/>
    <property type="match status" value="1"/>
</dbReference>
<dbReference type="Proteomes" id="UP000263094">
    <property type="component" value="Unassembled WGS sequence"/>
</dbReference>